<feature type="region of interest" description="Disordered" evidence="1">
    <location>
        <begin position="60"/>
        <end position="89"/>
    </location>
</feature>
<organism evidence="2 3">
    <name type="scientific">Chitinophaga ginsengisegetis</name>
    <dbReference type="NCBI Taxonomy" id="393003"/>
    <lineage>
        <taxon>Bacteria</taxon>
        <taxon>Pseudomonadati</taxon>
        <taxon>Bacteroidota</taxon>
        <taxon>Chitinophagia</taxon>
        <taxon>Chitinophagales</taxon>
        <taxon>Chitinophagaceae</taxon>
        <taxon>Chitinophaga</taxon>
    </lineage>
</organism>
<evidence type="ECO:0000256" key="1">
    <source>
        <dbReference type="SAM" id="MobiDB-lite"/>
    </source>
</evidence>
<protein>
    <submittedName>
        <fullName evidence="2">Uncharacterized protein</fullName>
    </submittedName>
</protein>
<dbReference type="STRING" id="393003.SAMN05660461_2769"/>
<keyword evidence="3" id="KW-1185">Reference proteome</keyword>
<dbReference type="Proteomes" id="UP000190166">
    <property type="component" value="Unassembled WGS sequence"/>
</dbReference>
<proteinExistence type="predicted"/>
<gene>
    <name evidence="2" type="ORF">SAMN05660461_2769</name>
</gene>
<dbReference type="EMBL" id="FUZZ01000002">
    <property type="protein sequence ID" value="SKD04157.1"/>
    <property type="molecule type" value="Genomic_DNA"/>
</dbReference>
<name>A0A1T5NUU4_9BACT</name>
<feature type="compositionally biased region" description="Basic residues" evidence="1">
    <location>
        <begin position="70"/>
        <end position="89"/>
    </location>
</feature>
<evidence type="ECO:0000313" key="2">
    <source>
        <dbReference type="EMBL" id="SKD04157.1"/>
    </source>
</evidence>
<sequence>MLKISDLASLLLKFHQKKLTDYERQLLDNWKSESAFNQQKYNEITNPELAEKKMQLLLDTMGNPRPYPPGKRKRSYKTKKSKKWGFHMS</sequence>
<evidence type="ECO:0000313" key="3">
    <source>
        <dbReference type="Proteomes" id="UP000190166"/>
    </source>
</evidence>
<dbReference type="AlphaFoldDB" id="A0A1T5NUU4"/>
<accession>A0A1T5NUU4</accession>
<reference evidence="2 3" key="1">
    <citation type="submission" date="2017-02" db="EMBL/GenBank/DDBJ databases">
        <authorList>
            <person name="Peterson S.W."/>
        </authorList>
    </citation>
    <scope>NUCLEOTIDE SEQUENCE [LARGE SCALE GENOMIC DNA]</scope>
    <source>
        <strain evidence="2 3">DSM 18108</strain>
    </source>
</reference>